<proteinExistence type="predicted"/>
<dbReference type="Proteomes" id="UP000502331">
    <property type="component" value="Chromosome"/>
</dbReference>
<dbReference type="AlphaFoldDB" id="A0A6H0SKI4"/>
<reference evidence="3 4" key="1">
    <citation type="submission" date="2018-09" db="EMBL/GenBank/DDBJ databases">
        <title>Glutamicibacter mishrai S5-52T (LMG 29155T = KCTC 39846T).</title>
        <authorList>
            <person name="Das S.K."/>
        </authorList>
    </citation>
    <scope>NUCLEOTIDE SEQUENCE [LARGE SCALE GENOMIC DNA]</scope>
    <source>
        <strain evidence="3 4">S5-52</strain>
    </source>
</reference>
<dbReference type="Gene3D" id="3.40.50.10540">
    <property type="entry name" value="Crotonobetainyl-coa:carnitine coa-transferase, domain 1"/>
    <property type="match status" value="1"/>
</dbReference>
<evidence type="ECO:0000313" key="4">
    <source>
        <dbReference type="Proteomes" id="UP000502331"/>
    </source>
</evidence>
<dbReference type="RefSeq" id="WP_172512253.1">
    <property type="nucleotide sequence ID" value="NZ_CP032549.1"/>
</dbReference>
<keyword evidence="1 3" id="KW-0808">Transferase</keyword>
<organism evidence="3 4">
    <name type="scientific">Glutamicibacter mishrai</name>
    <dbReference type="NCBI Taxonomy" id="1775880"/>
    <lineage>
        <taxon>Bacteria</taxon>
        <taxon>Bacillati</taxon>
        <taxon>Actinomycetota</taxon>
        <taxon>Actinomycetes</taxon>
        <taxon>Micrococcales</taxon>
        <taxon>Micrococcaceae</taxon>
        <taxon>Glutamicibacter</taxon>
    </lineage>
</organism>
<feature type="compositionally biased region" description="Polar residues" evidence="2">
    <location>
        <begin position="375"/>
        <end position="387"/>
    </location>
</feature>
<accession>A0A6H0SKI4</accession>
<keyword evidence="4" id="KW-1185">Reference proteome</keyword>
<dbReference type="InterPro" id="IPR050483">
    <property type="entry name" value="CoA-transferase_III_domain"/>
</dbReference>
<dbReference type="Gene3D" id="3.30.1540.10">
    <property type="entry name" value="formyl-coa transferase, domain 3"/>
    <property type="match status" value="1"/>
</dbReference>
<dbReference type="PANTHER" id="PTHR48207:SF3">
    <property type="entry name" value="SUCCINATE--HYDROXYMETHYLGLUTARATE COA-TRANSFERASE"/>
    <property type="match status" value="1"/>
</dbReference>
<gene>
    <name evidence="3" type="ORF">D3791_11340</name>
</gene>
<dbReference type="GO" id="GO:0008410">
    <property type="term" value="F:CoA-transferase activity"/>
    <property type="evidence" value="ECO:0007669"/>
    <property type="project" value="TreeGrafter"/>
</dbReference>
<protein>
    <submittedName>
        <fullName evidence="3">CoA transferase</fullName>
    </submittedName>
</protein>
<evidence type="ECO:0000256" key="2">
    <source>
        <dbReference type="SAM" id="MobiDB-lite"/>
    </source>
</evidence>
<name>A0A6H0SKI4_9MICC</name>
<dbReference type="EMBL" id="CP032549">
    <property type="protein sequence ID" value="QIV87646.1"/>
    <property type="molecule type" value="Genomic_DNA"/>
</dbReference>
<sequence length="387" mass="40860">MGQPLDGIKVVDLSRILAGPLCTMTLADFGAHVLKVESQAGDETRGWVPPVNAQGVSTYYWAVNRNKQAVVADFANAEHRARLLELIREADVLVENFRPGVLAKFGLDYSSLIELNPRLVYCSISGFGEQHGASLPGFDLLVQAVGGLMSITGEPEGTPSKAGVALVDVLAAQNAVAGILLALREREHSGDGQRVSINLLSSVLAGMTNQTSSTLATGKTPARMGNAHPSIAPYETFKASDGVVAIAVGNDRQFAALCRQLGDAALAEDPRFITNADRVAHRAELKTLIEAATAQRSASSWASSLMEAGVPAGKVNSIAEAIDFARELGLDPVAVIEDPATGETTTHVASPIGLSRTAAQYRSIPPKHGADQELFDQQTTATTKERE</sequence>
<dbReference type="InterPro" id="IPR044855">
    <property type="entry name" value="CoA-Trfase_III_dom3_sf"/>
</dbReference>
<dbReference type="InterPro" id="IPR023606">
    <property type="entry name" value="CoA-Trfase_III_dom_1_sf"/>
</dbReference>
<dbReference type="PANTHER" id="PTHR48207">
    <property type="entry name" value="SUCCINATE--HYDROXYMETHYLGLUTARATE COA-TRANSFERASE"/>
    <property type="match status" value="1"/>
</dbReference>
<evidence type="ECO:0000313" key="3">
    <source>
        <dbReference type="EMBL" id="QIV87646.1"/>
    </source>
</evidence>
<feature type="region of interest" description="Disordered" evidence="2">
    <location>
        <begin position="361"/>
        <end position="387"/>
    </location>
</feature>
<dbReference type="InterPro" id="IPR003673">
    <property type="entry name" value="CoA-Trfase_fam_III"/>
</dbReference>
<evidence type="ECO:0000256" key="1">
    <source>
        <dbReference type="ARBA" id="ARBA00022679"/>
    </source>
</evidence>
<dbReference type="SUPFAM" id="SSF89796">
    <property type="entry name" value="CoA-transferase family III (CaiB/BaiF)"/>
    <property type="match status" value="1"/>
</dbReference>
<dbReference type="Pfam" id="PF02515">
    <property type="entry name" value="CoA_transf_3"/>
    <property type="match status" value="1"/>
</dbReference>